<accession>A0ACC0H1C2</accession>
<evidence type="ECO:0000313" key="1">
    <source>
        <dbReference type="EMBL" id="KAI8006186.1"/>
    </source>
</evidence>
<name>A0ACC0H1C2_9ERIC</name>
<sequence length="408" mass="46693">MSDNLPIDALIDILSRLPVKSVVRFTCICKQWYSLITNPNFISTHLKKTLLNSNNNNNNNNNDDQLLLVRHYNMFDETELFALYLDNELFDKYVELECPFRSVKEYFRIVGSCNGLICLSDDYDTFTDTIIIWNPSVRRSVTLPKPQFPYTSEGACLMGFGCDAFNNDYKVVRIVYQYYSPDDHNYRVPPNVEVYSLSTGTWRNLGVATPTYIVYNFFALPAFVNGAVHWVASDWGDKGSFHNVVATFDMGDEVFGDIMMPDSVAKTEVLKLSISVLGTSLALVQYEKIWQSEYCWVWMMEEYGVAESWTRLFTIDMREGIRKVVGFQRNNEVLLSARVRGLISHAPNTQRTVYLGIHGTNRSFYVDNYVESLVLLKRNRALYAANSCDDGEGESCVHAVEDGTEKQQ</sequence>
<protein>
    <submittedName>
        <fullName evidence="1">F-box protein CPR1</fullName>
    </submittedName>
</protein>
<comment type="caution">
    <text evidence="1">The sequence shown here is derived from an EMBL/GenBank/DDBJ whole genome shotgun (WGS) entry which is preliminary data.</text>
</comment>
<keyword evidence="2" id="KW-1185">Reference proteome</keyword>
<organism evidence="1 2">
    <name type="scientific">Camellia lanceoleosa</name>
    <dbReference type="NCBI Taxonomy" id="1840588"/>
    <lineage>
        <taxon>Eukaryota</taxon>
        <taxon>Viridiplantae</taxon>
        <taxon>Streptophyta</taxon>
        <taxon>Embryophyta</taxon>
        <taxon>Tracheophyta</taxon>
        <taxon>Spermatophyta</taxon>
        <taxon>Magnoliopsida</taxon>
        <taxon>eudicotyledons</taxon>
        <taxon>Gunneridae</taxon>
        <taxon>Pentapetalae</taxon>
        <taxon>asterids</taxon>
        <taxon>Ericales</taxon>
        <taxon>Theaceae</taxon>
        <taxon>Camellia</taxon>
    </lineage>
</organism>
<dbReference type="Proteomes" id="UP001060215">
    <property type="component" value="Chromosome 7"/>
</dbReference>
<proteinExistence type="predicted"/>
<dbReference type="EMBL" id="CM045764">
    <property type="protein sequence ID" value="KAI8006186.1"/>
    <property type="molecule type" value="Genomic_DNA"/>
</dbReference>
<reference evidence="1 2" key="1">
    <citation type="journal article" date="2022" name="Plant J.">
        <title>Chromosome-level genome of Camellia lanceoleosa provides a valuable resource for understanding genome evolution and self-incompatibility.</title>
        <authorList>
            <person name="Gong W."/>
            <person name="Xiao S."/>
            <person name="Wang L."/>
            <person name="Liao Z."/>
            <person name="Chang Y."/>
            <person name="Mo W."/>
            <person name="Hu G."/>
            <person name="Li W."/>
            <person name="Zhao G."/>
            <person name="Zhu H."/>
            <person name="Hu X."/>
            <person name="Ji K."/>
            <person name="Xiang X."/>
            <person name="Song Q."/>
            <person name="Yuan D."/>
            <person name="Jin S."/>
            <person name="Zhang L."/>
        </authorList>
    </citation>
    <scope>NUCLEOTIDE SEQUENCE [LARGE SCALE GENOMIC DNA]</scope>
    <source>
        <strain evidence="1">SQ_2022a</strain>
    </source>
</reference>
<gene>
    <name evidence="1" type="ORF">LOK49_LG07G02742</name>
</gene>
<evidence type="ECO:0000313" key="2">
    <source>
        <dbReference type="Proteomes" id="UP001060215"/>
    </source>
</evidence>